<comment type="caution">
    <text evidence="8">The sequence shown here is derived from an EMBL/GenBank/DDBJ whole genome shotgun (WGS) entry which is preliminary data.</text>
</comment>
<evidence type="ECO:0000256" key="1">
    <source>
        <dbReference type="ARBA" id="ARBA00004370"/>
    </source>
</evidence>
<dbReference type="GO" id="GO:0016020">
    <property type="term" value="C:membrane"/>
    <property type="evidence" value="ECO:0007669"/>
    <property type="project" value="UniProtKB-SubCell"/>
</dbReference>
<feature type="transmembrane region" description="Helical" evidence="6">
    <location>
        <begin position="446"/>
        <end position="465"/>
    </location>
</feature>
<dbReference type="AlphaFoldDB" id="A0AAV3P4C6"/>
<evidence type="ECO:0000259" key="7">
    <source>
        <dbReference type="PROSITE" id="PS51775"/>
    </source>
</evidence>
<dbReference type="PROSITE" id="PS51775">
    <property type="entry name" value="GTD_BINDING"/>
    <property type="match status" value="1"/>
</dbReference>
<evidence type="ECO:0000256" key="5">
    <source>
        <dbReference type="SAM" id="Coils"/>
    </source>
</evidence>
<sequence>MDLESSLPSTSLVKCCDCGCSCSPLMNRSLSGTCFRSVKRKFDKSEDEAKFVIPGLSVPQVARVEIENEVDVLRETVGNQQETIQDLCSELEEERNASSSAANEAMSMILRLQGEKAEIQMEARQFKRFVEEKMGHDQQEILALEDLLYKREQRIQSLTSEVQSYKHRLMSYGFTEAEIDQNNSAVEDYNLDDQFDFPAYDYPRLKCNMNKNHGYSDADNEVPYDVEKYAFGETPRSRDHLKDLEFRINELERSPKSIQPEGEVFSTKDDLEKAIVGQSPRHARKLSTSSAGTIIKEPEFTDSSNFGNIKKRDFQQWEKYSNLKKVGSTSESGDEIIDKVYTIDSMHPEVPYNSVAEPKASIEGFDDYMKTCTPMESLNQADFADPEIKKMYMRVQALEADRESMRQAIISMRTDKAQLVLLKEIAEHLCKEMPPSRSSIVAKPSLFGAVSFMSICKWIISFLFWKKKARRCRYMFGKSPNNTGLLMLLDNGVHGSKFLFRR</sequence>
<protein>
    <recommendedName>
        <fullName evidence="7">GTD-binding domain-containing protein</fullName>
    </recommendedName>
</protein>
<dbReference type="Pfam" id="PF04576">
    <property type="entry name" value="Zein-binding"/>
    <property type="match status" value="1"/>
</dbReference>
<dbReference type="PANTHER" id="PTHR31422:SF0">
    <property type="entry name" value="MYOSIN-BINDING PROTEIN 7"/>
    <property type="match status" value="1"/>
</dbReference>
<evidence type="ECO:0000256" key="6">
    <source>
        <dbReference type="SAM" id="Phobius"/>
    </source>
</evidence>
<organism evidence="8 9">
    <name type="scientific">Lithospermum erythrorhizon</name>
    <name type="common">Purple gromwell</name>
    <name type="synonym">Lithospermum officinale var. erythrorhizon</name>
    <dbReference type="NCBI Taxonomy" id="34254"/>
    <lineage>
        <taxon>Eukaryota</taxon>
        <taxon>Viridiplantae</taxon>
        <taxon>Streptophyta</taxon>
        <taxon>Embryophyta</taxon>
        <taxon>Tracheophyta</taxon>
        <taxon>Spermatophyta</taxon>
        <taxon>Magnoliopsida</taxon>
        <taxon>eudicotyledons</taxon>
        <taxon>Gunneridae</taxon>
        <taxon>Pentapetalae</taxon>
        <taxon>asterids</taxon>
        <taxon>lamiids</taxon>
        <taxon>Boraginales</taxon>
        <taxon>Boraginaceae</taxon>
        <taxon>Boraginoideae</taxon>
        <taxon>Lithospermeae</taxon>
        <taxon>Lithospermum</taxon>
    </lineage>
</organism>
<accession>A0AAV3P4C6</accession>
<dbReference type="Proteomes" id="UP001454036">
    <property type="component" value="Unassembled WGS sequence"/>
</dbReference>
<keyword evidence="9" id="KW-1185">Reference proteome</keyword>
<proteinExistence type="predicted"/>
<keyword evidence="4 6" id="KW-0472">Membrane</keyword>
<evidence type="ECO:0000313" key="9">
    <source>
        <dbReference type="Proteomes" id="UP001454036"/>
    </source>
</evidence>
<evidence type="ECO:0000256" key="4">
    <source>
        <dbReference type="ARBA" id="ARBA00023136"/>
    </source>
</evidence>
<evidence type="ECO:0000313" key="8">
    <source>
        <dbReference type="EMBL" id="GAA0146083.1"/>
    </source>
</evidence>
<dbReference type="PANTHER" id="PTHR31422">
    <property type="entry name" value="BNAANNG28530D PROTEIN"/>
    <property type="match status" value="1"/>
</dbReference>
<feature type="domain" description="GTD-binding" evidence="7">
    <location>
        <begin position="68"/>
        <end position="166"/>
    </location>
</feature>
<keyword evidence="2 6" id="KW-0812">Transmembrane</keyword>
<evidence type="ECO:0000256" key="3">
    <source>
        <dbReference type="ARBA" id="ARBA00022989"/>
    </source>
</evidence>
<keyword evidence="3 6" id="KW-1133">Transmembrane helix</keyword>
<evidence type="ECO:0000256" key="2">
    <source>
        <dbReference type="ARBA" id="ARBA00022692"/>
    </source>
</evidence>
<dbReference type="InterPro" id="IPR007656">
    <property type="entry name" value="GTD-bd"/>
</dbReference>
<gene>
    <name evidence="8" type="ORF">LIER_36254</name>
</gene>
<name>A0AAV3P4C6_LITER</name>
<keyword evidence="5" id="KW-0175">Coiled coil</keyword>
<comment type="subcellular location">
    <subcellularLocation>
        <location evidence="1">Membrane</location>
    </subcellularLocation>
</comment>
<dbReference type="GO" id="GO:0080115">
    <property type="term" value="F:myosin XI tail binding"/>
    <property type="evidence" value="ECO:0007669"/>
    <property type="project" value="UniProtKB-ARBA"/>
</dbReference>
<feature type="coiled-coil region" evidence="5">
    <location>
        <begin position="63"/>
        <end position="104"/>
    </location>
</feature>
<reference evidence="8 9" key="1">
    <citation type="submission" date="2024-01" db="EMBL/GenBank/DDBJ databases">
        <title>The complete chloroplast genome sequence of Lithospermum erythrorhizon: insights into the phylogenetic relationship among Boraginaceae species and the maternal lineages of purple gromwells.</title>
        <authorList>
            <person name="Okada T."/>
            <person name="Watanabe K."/>
        </authorList>
    </citation>
    <scope>NUCLEOTIDE SEQUENCE [LARGE SCALE GENOMIC DNA]</scope>
</reference>
<dbReference type="EMBL" id="BAABME010016464">
    <property type="protein sequence ID" value="GAA0146083.1"/>
    <property type="molecule type" value="Genomic_DNA"/>
</dbReference>